<comment type="cofactor">
    <cofactor evidence="1 7">
        <name>(R)-lipoate</name>
        <dbReference type="ChEBI" id="CHEBI:83088"/>
    </cofactor>
</comment>
<dbReference type="Pfam" id="PF00198">
    <property type="entry name" value="2-oxoacid_dh"/>
    <property type="match status" value="1"/>
</dbReference>
<dbReference type="InterPro" id="IPR000089">
    <property type="entry name" value="Biotin_lipoyl"/>
</dbReference>
<dbReference type="Gene3D" id="3.30.559.10">
    <property type="entry name" value="Chloramphenicol acetyltransferase-like domain"/>
    <property type="match status" value="1"/>
</dbReference>
<accession>A0A5J6LCW2</accession>
<dbReference type="InterPro" id="IPR050743">
    <property type="entry name" value="2-oxoacid_DH_E2_comp"/>
</dbReference>
<dbReference type="InterPro" id="IPR004167">
    <property type="entry name" value="PSBD"/>
</dbReference>
<dbReference type="GO" id="GO:0016407">
    <property type="term" value="F:acetyltransferase activity"/>
    <property type="evidence" value="ECO:0007669"/>
    <property type="project" value="TreeGrafter"/>
</dbReference>
<evidence type="ECO:0000256" key="1">
    <source>
        <dbReference type="ARBA" id="ARBA00001938"/>
    </source>
</evidence>
<organism evidence="11 12">
    <name type="scientific">Nitrincola iocasae</name>
    <dbReference type="NCBI Taxonomy" id="2614693"/>
    <lineage>
        <taxon>Bacteria</taxon>
        <taxon>Pseudomonadati</taxon>
        <taxon>Pseudomonadota</taxon>
        <taxon>Gammaproteobacteria</taxon>
        <taxon>Oceanospirillales</taxon>
        <taxon>Oceanospirillaceae</taxon>
        <taxon>Nitrincola</taxon>
    </lineage>
</organism>
<dbReference type="PANTHER" id="PTHR43178">
    <property type="entry name" value="DIHYDROLIPOAMIDE ACETYLTRANSFERASE COMPONENT OF PYRUVATE DEHYDROGENASE COMPLEX"/>
    <property type="match status" value="1"/>
</dbReference>
<evidence type="ECO:0000256" key="4">
    <source>
        <dbReference type="ARBA" id="ARBA00022679"/>
    </source>
</evidence>
<feature type="domain" description="Peripheral subunit-binding (PSBD)" evidence="10">
    <location>
        <begin position="119"/>
        <end position="156"/>
    </location>
</feature>
<gene>
    <name evidence="11" type="ORF">F5I99_07965</name>
</gene>
<dbReference type="Gene3D" id="4.10.320.10">
    <property type="entry name" value="E3-binding domain"/>
    <property type="match status" value="1"/>
</dbReference>
<evidence type="ECO:0000256" key="6">
    <source>
        <dbReference type="ARBA" id="ARBA00023315"/>
    </source>
</evidence>
<dbReference type="Pfam" id="PF02817">
    <property type="entry name" value="E3_binding"/>
    <property type="match status" value="1"/>
</dbReference>
<dbReference type="PROSITE" id="PS50968">
    <property type="entry name" value="BIOTINYL_LIPOYL"/>
    <property type="match status" value="1"/>
</dbReference>
<keyword evidence="12" id="KW-1185">Reference proteome</keyword>
<dbReference type="RefSeq" id="WP_151054802.1">
    <property type="nucleotide sequence ID" value="NZ_CP044222.1"/>
</dbReference>
<proteinExistence type="inferred from homology"/>
<sequence>MKIDFILPDIGEGIVECELVEWRISEGETVTEDQPVADVMTDKALVEITCMYTGVISKLYYQQGDIAQVHQPLFEIDVEAEPGQENETATQETTQQADENASPVEQIPADSLDLTNRPIASPAVRRLAREMELDLGAIEGSGKNGRIYKEDLLKQVQDEDATDTRSSLADQAPATEAIKGIKALMAKQMQESASSIPHFTYVDELDVTQLEDARQTLKPTFEAEGLRLSLMPLFIKALSLALLQHPLLNSRVNDDCTEIIYQTDHNIGFAVDTPTGLLVPNIKAVQTLNLVEITQQLNQLIDAARLGKLTSPQMKGSSITLSNIGVMGGTVATPIINKPEVAIVALGKIQRLPRFDAEDRVTARKIMQISWSGDHRIIEGASMARFCNTWKAYLENPLSMLTELR</sequence>
<keyword evidence="6 7" id="KW-0012">Acyltransferase</keyword>
<dbReference type="AlphaFoldDB" id="A0A5J6LCW2"/>
<evidence type="ECO:0000256" key="8">
    <source>
        <dbReference type="SAM" id="MobiDB-lite"/>
    </source>
</evidence>
<dbReference type="FunFam" id="3.30.559.10:FF:000027">
    <property type="entry name" value="Dihydrolipoamide acetyltransferase component of pyruvate dehydrogenase complex"/>
    <property type="match status" value="1"/>
</dbReference>
<dbReference type="EC" id="2.3.1.-" evidence="7"/>
<feature type="compositionally biased region" description="Low complexity" evidence="8">
    <location>
        <begin position="85"/>
        <end position="101"/>
    </location>
</feature>
<evidence type="ECO:0000256" key="3">
    <source>
        <dbReference type="ARBA" id="ARBA00011484"/>
    </source>
</evidence>
<name>A0A5J6LCW2_9GAMM</name>
<evidence type="ECO:0000256" key="2">
    <source>
        <dbReference type="ARBA" id="ARBA00007317"/>
    </source>
</evidence>
<dbReference type="CDD" id="cd06849">
    <property type="entry name" value="lipoyl_domain"/>
    <property type="match status" value="1"/>
</dbReference>
<dbReference type="GO" id="GO:0005737">
    <property type="term" value="C:cytoplasm"/>
    <property type="evidence" value="ECO:0007669"/>
    <property type="project" value="TreeGrafter"/>
</dbReference>
<evidence type="ECO:0000259" key="10">
    <source>
        <dbReference type="PROSITE" id="PS51826"/>
    </source>
</evidence>
<evidence type="ECO:0000259" key="9">
    <source>
        <dbReference type="PROSITE" id="PS50968"/>
    </source>
</evidence>
<dbReference type="Proteomes" id="UP000325606">
    <property type="component" value="Chromosome"/>
</dbReference>
<evidence type="ECO:0000313" key="11">
    <source>
        <dbReference type="EMBL" id="QEW06449.1"/>
    </source>
</evidence>
<keyword evidence="4 7" id="KW-0808">Transferase</keyword>
<dbReference type="Pfam" id="PF00364">
    <property type="entry name" value="Biotin_lipoyl"/>
    <property type="match status" value="1"/>
</dbReference>
<feature type="region of interest" description="Disordered" evidence="8">
    <location>
        <begin position="82"/>
        <end position="104"/>
    </location>
</feature>
<reference evidence="11 12" key="1">
    <citation type="submission" date="2019-09" db="EMBL/GenBank/DDBJ databases">
        <title>Nitrincola iocasae sp. nov., a bacterium isolated from the sediment collected at a cold seep field in South China Sea.</title>
        <authorList>
            <person name="Zhang H."/>
            <person name="Wang H."/>
            <person name="Li C."/>
        </authorList>
    </citation>
    <scope>NUCLEOTIDE SEQUENCE [LARGE SCALE GENOMIC DNA]</scope>
    <source>
        <strain evidence="11 12">KXZD1103</strain>
    </source>
</reference>
<comment type="subunit">
    <text evidence="3">Forms a 24-polypeptide structural core with octahedral symmetry.</text>
</comment>
<comment type="similarity">
    <text evidence="2 7">Belongs to the 2-oxoacid dehydrogenase family.</text>
</comment>
<dbReference type="KEGG" id="nik:F5I99_07965"/>
<evidence type="ECO:0000313" key="12">
    <source>
        <dbReference type="Proteomes" id="UP000325606"/>
    </source>
</evidence>
<dbReference type="SUPFAM" id="SSF52777">
    <property type="entry name" value="CoA-dependent acyltransferases"/>
    <property type="match status" value="1"/>
</dbReference>
<dbReference type="PROSITE" id="PS51826">
    <property type="entry name" value="PSBD"/>
    <property type="match status" value="1"/>
</dbReference>
<dbReference type="Gene3D" id="2.40.50.100">
    <property type="match status" value="1"/>
</dbReference>
<dbReference type="SUPFAM" id="SSF47005">
    <property type="entry name" value="Peripheral subunit-binding domain of 2-oxo acid dehydrogenase complex"/>
    <property type="match status" value="1"/>
</dbReference>
<dbReference type="InterPro" id="IPR036625">
    <property type="entry name" value="E3-bd_dom_sf"/>
</dbReference>
<dbReference type="EMBL" id="CP044222">
    <property type="protein sequence ID" value="QEW06449.1"/>
    <property type="molecule type" value="Genomic_DNA"/>
</dbReference>
<dbReference type="SUPFAM" id="SSF51230">
    <property type="entry name" value="Single hybrid motif"/>
    <property type="match status" value="1"/>
</dbReference>
<dbReference type="InterPro" id="IPR011053">
    <property type="entry name" value="Single_hybrid_motif"/>
</dbReference>
<evidence type="ECO:0000256" key="5">
    <source>
        <dbReference type="ARBA" id="ARBA00022823"/>
    </source>
</evidence>
<keyword evidence="5 7" id="KW-0450">Lipoyl</keyword>
<dbReference type="PANTHER" id="PTHR43178:SF5">
    <property type="entry name" value="LIPOAMIDE ACYLTRANSFERASE COMPONENT OF BRANCHED-CHAIN ALPHA-KETO ACID DEHYDROGENASE COMPLEX, MITOCHONDRIAL"/>
    <property type="match status" value="1"/>
</dbReference>
<dbReference type="GO" id="GO:0031405">
    <property type="term" value="F:lipoic acid binding"/>
    <property type="evidence" value="ECO:0007669"/>
    <property type="project" value="TreeGrafter"/>
</dbReference>
<dbReference type="InterPro" id="IPR023213">
    <property type="entry name" value="CAT-like_dom_sf"/>
</dbReference>
<dbReference type="InterPro" id="IPR001078">
    <property type="entry name" value="2-oxoacid_DH_actylTfrase"/>
</dbReference>
<protein>
    <recommendedName>
        <fullName evidence="7">Dihydrolipoamide acetyltransferase component of pyruvate dehydrogenase complex</fullName>
        <ecNumber evidence="7">2.3.1.-</ecNumber>
    </recommendedName>
</protein>
<evidence type="ECO:0000256" key="7">
    <source>
        <dbReference type="RuleBase" id="RU003423"/>
    </source>
</evidence>
<feature type="domain" description="Lipoyl-binding" evidence="9">
    <location>
        <begin position="2"/>
        <end position="77"/>
    </location>
</feature>